<feature type="coiled-coil region" evidence="1">
    <location>
        <begin position="252"/>
        <end position="279"/>
    </location>
</feature>
<organism evidence="3 4">
    <name type="scientific">Aureobasidium pullulans</name>
    <name type="common">Black yeast</name>
    <name type="synonym">Pullularia pullulans</name>
    <dbReference type="NCBI Taxonomy" id="5580"/>
    <lineage>
        <taxon>Eukaryota</taxon>
        <taxon>Fungi</taxon>
        <taxon>Dikarya</taxon>
        <taxon>Ascomycota</taxon>
        <taxon>Pezizomycotina</taxon>
        <taxon>Dothideomycetes</taxon>
        <taxon>Dothideomycetidae</taxon>
        <taxon>Dothideales</taxon>
        <taxon>Saccotheciaceae</taxon>
        <taxon>Aureobasidium</taxon>
    </lineage>
</organism>
<evidence type="ECO:0000256" key="2">
    <source>
        <dbReference type="SAM" id="MobiDB-lite"/>
    </source>
</evidence>
<name>A0A4S8YDD8_AURPU</name>
<protein>
    <submittedName>
        <fullName evidence="3">Uncharacterized protein</fullName>
    </submittedName>
</protein>
<accession>A0A4S8YDD8</accession>
<evidence type="ECO:0000256" key="1">
    <source>
        <dbReference type="SAM" id="Coils"/>
    </source>
</evidence>
<keyword evidence="1" id="KW-0175">Coiled coil</keyword>
<evidence type="ECO:0000313" key="3">
    <source>
        <dbReference type="EMBL" id="THW48805.1"/>
    </source>
</evidence>
<dbReference type="EMBL" id="QZAL01000016">
    <property type="protein sequence ID" value="THW48805.1"/>
    <property type="molecule type" value="Genomic_DNA"/>
</dbReference>
<proteinExistence type="predicted"/>
<reference evidence="3 4" key="1">
    <citation type="submission" date="2018-10" db="EMBL/GenBank/DDBJ databases">
        <title>Fifty Aureobasidium pullulans genomes reveal a recombining polyextremotolerant generalist.</title>
        <authorList>
            <person name="Gostincar C."/>
            <person name="Turk M."/>
            <person name="Zajc J."/>
            <person name="Gunde-Cimerman N."/>
        </authorList>
    </citation>
    <scope>NUCLEOTIDE SEQUENCE [LARGE SCALE GENOMIC DNA]</scope>
    <source>
        <strain evidence="3 4">EXF-11013</strain>
    </source>
</reference>
<comment type="caution">
    <text evidence="3">The sequence shown here is derived from an EMBL/GenBank/DDBJ whole genome shotgun (WGS) entry which is preliminary data.</text>
</comment>
<dbReference type="AlphaFoldDB" id="A0A4S8YDD8"/>
<sequence>MTLSGEVLKRKEFLRCDIRFLVAAGMAHQLEQQLRINPHAQERYNYLCATHGSSPTSDDVVSIQRTIGTVGTGSKTVNRFEPALLFFLRRSAVQFEAGALLIGWTRIPDGSRMQVWFRVAKGGTLYPLPSGLPYSRYYPGEVTCDEWHPVIADIIDPEKCIYRLLQYAYLHSCIKLLEATVPPPSIEDQGQDPDDATAASTNDTAMIDLTESDDEIAIKPELEPDLSQVAPQEQDPSSPVVARDPAISPVHINDNQHLAAQLEQKMQAFRNKLESKDVTELQELSEKQPELPKWIMKLVGEVLQKKMLEDLEMAESYFL</sequence>
<dbReference type="Proteomes" id="UP000310687">
    <property type="component" value="Unassembled WGS sequence"/>
</dbReference>
<feature type="region of interest" description="Disordered" evidence="2">
    <location>
        <begin position="222"/>
        <end position="244"/>
    </location>
</feature>
<gene>
    <name evidence="3" type="ORF">D6D22_01994</name>
</gene>
<evidence type="ECO:0000313" key="4">
    <source>
        <dbReference type="Proteomes" id="UP000310687"/>
    </source>
</evidence>